<evidence type="ECO:0000256" key="2">
    <source>
        <dbReference type="ARBA" id="ARBA00022723"/>
    </source>
</evidence>
<comment type="similarity">
    <text evidence="1">Belongs to the methylamine corrinoid protein family.</text>
</comment>
<gene>
    <name evidence="6" type="ORF">Ana3638_17595</name>
</gene>
<dbReference type="GO" id="GO:0050667">
    <property type="term" value="P:homocysteine metabolic process"/>
    <property type="evidence" value="ECO:0007669"/>
    <property type="project" value="TreeGrafter"/>
</dbReference>
<dbReference type="InterPro" id="IPR036724">
    <property type="entry name" value="Cobalamin-bd_sf"/>
</dbReference>
<evidence type="ECO:0000259" key="4">
    <source>
        <dbReference type="PROSITE" id="PS51332"/>
    </source>
</evidence>
<name>A0A6P1TS98_9FIRM</name>
<accession>A0A6P1TS98</accession>
<dbReference type="AlphaFoldDB" id="A0A6P1TS98"/>
<dbReference type="GO" id="GO:0031419">
    <property type="term" value="F:cobalamin binding"/>
    <property type="evidence" value="ECO:0007669"/>
    <property type="project" value="InterPro"/>
</dbReference>
<dbReference type="PANTHER" id="PTHR45833">
    <property type="entry name" value="METHIONINE SYNTHASE"/>
    <property type="match status" value="1"/>
</dbReference>
<dbReference type="Pfam" id="PF02310">
    <property type="entry name" value="B12-binding"/>
    <property type="match status" value="1"/>
</dbReference>
<sequence length="214" mass="22558">MDFEELSLAVQKGKAKQVKELVNQGIEEGISIEKILNEGLISAMGIVGDNFKNNKIYVPEMLVAARAMSAGLAILEPLLTATGVKPIGKIVIGTVKGDLHDIGKNLVAMMMKGMGATIYDLGIDVPDIAFVEKAEEVGADIVCISALLTTTMPAIGDVIREFEKAGVRDKYRIMVGGAPVNQAFADSVGADAYTANASDAAENAKAFLLSKSNK</sequence>
<dbReference type="InterPro" id="IPR036594">
    <property type="entry name" value="Meth_synthase_dom"/>
</dbReference>
<feature type="domain" description="B12-binding" evidence="4">
    <location>
        <begin position="87"/>
        <end position="214"/>
    </location>
</feature>
<keyword evidence="7" id="KW-1185">Reference proteome</keyword>
<evidence type="ECO:0000259" key="5">
    <source>
        <dbReference type="PROSITE" id="PS51337"/>
    </source>
</evidence>
<evidence type="ECO:0000313" key="6">
    <source>
        <dbReference type="EMBL" id="QHQ62375.1"/>
    </source>
</evidence>
<dbReference type="InterPro" id="IPR006158">
    <property type="entry name" value="Cobalamin-bd"/>
</dbReference>
<dbReference type="GO" id="GO:0005829">
    <property type="term" value="C:cytosol"/>
    <property type="evidence" value="ECO:0007669"/>
    <property type="project" value="TreeGrafter"/>
</dbReference>
<dbReference type="GO" id="GO:0046653">
    <property type="term" value="P:tetrahydrofolate metabolic process"/>
    <property type="evidence" value="ECO:0007669"/>
    <property type="project" value="TreeGrafter"/>
</dbReference>
<dbReference type="SUPFAM" id="SSF52242">
    <property type="entry name" value="Cobalamin (vitamin B12)-binding domain"/>
    <property type="match status" value="1"/>
</dbReference>
<protein>
    <submittedName>
        <fullName evidence="6">Cobalamin-binding protein</fullName>
    </submittedName>
</protein>
<keyword evidence="3" id="KW-0170">Cobalt</keyword>
<dbReference type="SUPFAM" id="SSF47644">
    <property type="entry name" value="Methionine synthase domain"/>
    <property type="match status" value="1"/>
</dbReference>
<dbReference type="Pfam" id="PF02607">
    <property type="entry name" value="B12-binding_2"/>
    <property type="match status" value="1"/>
</dbReference>
<dbReference type="PANTHER" id="PTHR45833:SF1">
    <property type="entry name" value="METHIONINE SYNTHASE"/>
    <property type="match status" value="1"/>
</dbReference>
<evidence type="ECO:0000256" key="1">
    <source>
        <dbReference type="ARBA" id="ARBA00010854"/>
    </source>
</evidence>
<feature type="domain" description="B12-binding N-terminal" evidence="5">
    <location>
        <begin position="1"/>
        <end position="87"/>
    </location>
</feature>
<dbReference type="GO" id="GO:0008705">
    <property type="term" value="F:methionine synthase activity"/>
    <property type="evidence" value="ECO:0007669"/>
    <property type="project" value="TreeGrafter"/>
</dbReference>
<dbReference type="CDD" id="cd02070">
    <property type="entry name" value="corrinoid_protein_B12-BD"/>
    <property type="match status" value="1"/>
</dbReference>
<evidence type="ECO:0000256" key="3">
    <source>
        <dbReference type="ARBA" id="ARBA00023285"/>
    </source>
</evidence>
<dbReference type="PROSITE" id="PS51332">
    <property type="entry name" value="B12_BINDING"/>
    <property type="match status" value="1"/>
</dbReference>
<dbReference type="SMART" id="SM01018">
    <property type="entry name" value="B12-binding_2"/>
    <property type="match status" value="1"/>
</dbReference>
<dbReference type="InterPro" id="IPR003759">
    <property type="entry name" value="Cbl-bd_cap"/>
</dbReference>
<proteinExistence type="inferred from homology"/>
<dbReference type="Gene3D" id="1.10.1240.10">
    <property type="entry name" value="Methionine synthase domain"/>
    <property type="match status" value="1"/>
</dbReference>
<dbReference type="PROSITE" id="PS51337">
    <property type="entry name" value="B12_BINDING_NTER"/>
    <property type="match status" value="1"/>
</dbReference>
<organism evidence="6 7">
    <name type="scientific">Anaerocolumna sedimenticola</name>
    <dbReference type="NCBI Taxonomy" id="2696063"/>
    <lineage>
        <taxon>Bacteria</taxon>
        <taxon>Bacillati</taxon>
        <taxon>Bacillota</taxon>
        <taxon>Clostridia</taxon>
        <taxon>Lachnospirales</taxon>
        <taxon>Lachnospiraceae</taxon>
        <taxon>Anaerocolumna</taxon>
    </lineage>
</organism>
<dbReference type="InterPro" id="IPR050554">
    <property type="entry name" value="Met_Synthase/Corrinoid"/>
</dbReference>
<dbReference type="FunFam" id="3.40.50.280:FF:000003">
    <property type="entry name" value="Dimethylamine methyltransferase corrinoid protein"/>
    <property type="match status" value="1"/>
</dbReference>
<dbReference type="Gene3D" id="3.40.50.280">
    <property type="entry name" value="Cobalamin-binding domain"/>
    <property type="match status" value="1"/>
</dbReference>
<dbReference type="Proteomes" id="UP000464314">
    <property type="component" value="Chromosome"/>
</dbReference>
<evidence type="ECO:0000313" key="7">
    <source>
        <dbReference type="Proteomes" id="UP000464314"/>
    </source>
</evidence>
<dbReference type="KEGG" id="anr:Ana3638_17595"/>
<reference evidence="6 7" key="1">
    <citation type="submission" date="2020-01" db="EMBL/GenBank/DDBJ databases">
        <title>Genome analysis of Anaerocolumna sp. CBA3638.</title>
        <authorList>
            <person name="Kim J."/>
            <person name="Roh S.W."/>
        </authorList>
    </citation>
    <scope>NUCLEOTIDE SEQUENCE [LARGE SCALE GENOMIC DNA]</scope>
    <source>
        <strain evidence="6 7">CBA3638</strain>
    </source>
</reference>
<dbReference type="GO" id="GO:0046872">
    <property type="term" value="F:metal ion binding"/>
    <property type="evidence" value="ECO:0007669"/>
    <property type="project" value="UniProtKB-KW"/>
</dbReference>
<dbReference type="RefSeq" id="WP_161839199.1">
    <property type="nucleotide sequence ID" value="NZ_CP048000.1"/>
</dbReference>
<dbReference type="EMBL" id="CP048000">
    <property type="protein sequence ID" value="QHQ62375.1"/>
    <property type="molecule type" value="Genomic_DNA"/>
</dbReference>
<keyword evidence="2" id="KW-0479">Metal-binding</keyword>